<accession>A0A1J4JZC2</accession>
<evidence type="ECO:0000256" key="1">
    <source>
        <dbReference type="SAM" id="MobiDB-lite"/>
    </source>
</evidence>
<reference evidence="2" key="1">
    <citation type="submission" date="2016-10" db="EMBL/GenBank/DDBJ databases">
        <authorList>
            <person name="Benchimol M."/>
            <person name="Almeida L.G."/>
            <person name="Vasconcelos A.T."/>
            <person name="Perreira-Neves A."/>
            <person name="Rosa I.A."/>
            <person name="Tasca T."/>
            <person name="Bogo M.R."/>
            <person name="de Souza W."/>
        </authorList>
    </citation>
    <scope>NUCLEOTIDE SEQUENCE [LARGE SCALE GENOMIC DNA]</scope>
    <source>
        <strain evidence="2">K</strain>
    </source>
</reference>
<keyword evidence="3" id="KW-1185">Reference proteome</keyword>
<dbReference type="VEuPathDB" id="TrichDB:TRFO_28539"/>
<sequence length="586" mass="68222">MDYKNESPAIDQKSAMQTHLKESRDQDKLEEVVNDEDFAQAFPPSKQFQTDYMAFLIKCMQLHVSQLENYPAWIHTVALKPILKLFYKVRKDFNATVCFGCDVSEDQLEFLIYYLWFVKNFSSFIKRNKLYIKFLGVFIRIIDEHHETSYKFLQTKNLGNLFSIYSNPFLGWEQSLLSSFLSCSENAVSILIKNGFLNKIFEISTNSLNSFFQLSQSNQQQQFFEQQQNINGQNYQQSPKNNLEILQKEMNQNVSQQEGIDDIDDIDEEEDENEEDEEEYDYGEDEEIDKVSQSFNYCSIALTTLAMFAQQPQIDRASASNIFCYSLNLCTPQIFQKSQSIFSAALMCISASIPHVDQNALPQVFPILVNIYPLLNHCDNRVRKYFIQILHGISAYQIQMNSNLNFDLVFLKNVIVQGLEIYFPIDSDEMITFLRFIKNLLISQKEIFSFLVEINFLDKICYFLTEMPKHKTKIALALIFAAITENSYLSSSLSFLCENHVIILLSEIILSGINEEDCFLMLNGLINLINYVKYDRDDKFSILLFQDFQIDEVDYLLNTFESKNEEICRALEFLKVEVSNLVSIDN</sequence>
<organism evidence="2 3">
    <name type="scientific">Tritrichomonas foetus</name>
    <dbReference type="NCBI Taxonomy" id="1144522"/>
    <lineage>
        <taxon>Eukaryota</taxon>
        <taxon>Metamonada</taxon>
        <taxon>Parabasalia</taxon>
        <taxon>Tritrichomonadida</taxon>
        <taxon>Tritrichomonadidae</taxon>
        <taxon>Tritrichomonas</taxon>
    </lineage>
</organism>
<dbReference type="GeneID" id="94840940"/>
<proteinExistence type="predicted"/>
<protein>
    <submittedName>
        <fullName evidence="2">Uncharacterized protein</fullName>
    </submittedName>
</protein>
<feature type="compositionally biased region" description="Acidic residues" evidence="1">
    <location>
        <begin position="259"/>
        <end position="286"/>
    </location>
</feature>
<name>A0A1J4JZC2_9EUKA</name>
<feature type="region of interest" description="Disordered" evidence="1">
    <location>
        <begin position="1"/>
        <end position="26"/>
    </location>
</feature>
<evidence type="ECO:0000313" key="2">
    <source>
        <dbReference type="EMBL" id="OHT04042.1"/>
    </source>
</evidence>
<dbReference type="AlphaFoldDB" id="A0A1J4JZC2"/>
<dbReference type="RefSeq" id="XP_068357178.1">
    <property type="nucleotide sequence ID" value="XM_068506236.1"/>
</dbReference>
<evidence type="ECO:0000313" key="3">
    <source>
        <dbReference type="Proteomes" id="UP000179807"/>
    </source>
</evidence>
<feature type="region of interest" description="Disordered" evidence="1">
    <location>
        <begin position="253"/>
        <end position="286"/>
    </location>
</feature>
<dbReference type="Proteomes" id="UP000179807">
    <property type="component" value="Unassembled WGS sequence"/>
</dbReference>
<comment type="caution">
    <text evidence="2">The sequence shown here is derived from an EMBL/GenBank/DDBJ whole genome shotgun (WGS) entry which is preliminary data.</text>
</comment>
<gene>
    <name evidence="2" type="ORF">TRFO_28539</name>
</gene>
<dbReference type="EMBL" id="MLAK01000807">
    <property type="protein sequence ID" value="OHT04042.1"/>
    <property type="molecule type" value="Genomic_DNA"/>
</dbReference>